<gene>
    <name evidence="2" type="ORF">KUDE01_013769</name>
</gene>
<dbReference type="PANTHER" id="PTHR23179:SF26">
    <property type="entry name" value="T-CELL ACTIVATION RHO GTPASE-ACTIVATING PROTEIN"/>
    <property type="match status" value="1"/>
</dbReference>
<proteinExistence type="predicted"/>
<name>A0AAD9BTK3_DISEL</name>
<comment type="caution">
    <text evidence="2">The sequence shown here is derived from an EMBL/GenBank/DDBJ whole genome shotgun (WGS) entry which is preliminary data.</text>
</comment>
<dbReference type="Proteomes" id="UP001228049">
    <property type="component" value="Unassembled WGS sequence"/>
</dbReference>
<dbReference type="InterPro" id="IPR047887">
    <property type="entry name" value="ARHGAP20_PH"/>
</dbReference>
<evidence type="ECO:0000313" key="3">
    <source>
        <dbReference type="Proteomes" id="UP001228049"/>
    </source>
</evidence>
<organism evidence="2 3">
    <name type="scientific">Dissostichus eleginoides</name>
    <name type="common">Patagonian toothfish</name>
    <name type="synonym">Dissostichus amissus</name>
    <dbReference type="NCBI Taxonomy" id="100907"/>
    <lineage>
        <taxon>Eukaryota</taxon>
        <taxon>Metazoa</taxon>
        <taxon>Chordata</taxon>
        <taxon>Craniata</taxon>
        <taxon>Vertebrata</taxon>
        <taxon>Euteleostomi</taxon>
        <taxon>Actinopterygii</taxon>
        <taxon>Neopterygii</taxon>
        <taxon>Teleostei</taxon>
        <taxon>Neoteleostei</taxon>
        <taxon>Acanthomorphata</taxon>
        <taxon>Eupercaria</taxon>
        <taxon>Perciformes</taxon>
        <taxon>Notothenioidei</taxon>
        <taxon>Nototheniidae</taxon>
        <taxon>Dissostichus</taxon>
    </lineage>
</organism>
<dbReference type="Pfam" id="PF22286">
    <property type="entry name" value="RHG20_PH"/>
    <property type="match status" value="1"/>
</dbReference>
<dbReference type="PANTHER" id="PTHR23179">
    <property type="entry name" value="T-CELL ACTIVATION RHO GTPASE ACTIVATING PROTEIN-RELATED"/>
    <property type="match status" value="1"/>
</dbReference>
<sequence length="169" mass="19294">MVFNAINHSGPTYLQELLTRPYLTHTQHLKHLAHRRRSAPSLVFGKALGVPWPPIREEASCCVVSVEQSPFVLGLSSENGELLMDECVQVIEGSKTHERHLFLFSDVIVFAKLKSAASYRLKHRVGLEDVWIYGFEDELEEEEGQMGDIDLRVTLVLAWHLTFCVVCFW</sequence>
<dbReference type="GO" id="GO:0005096">
    <property type="term" value="F:GTPase activator activity"/>
    <property type="evidence" value="ECO:0007669"/>
    <property type="project" value="TreeGrafter"/>
</dbReference>
<dbReference type="Gene3D" id="2.30.29.30">
    <property type="entry name" value="Pleckstrin-homology domain (PH domain)/Phosphotyrosine-binding domain (PTB)"/>
    <property type="match status" value="1"/>
</dbReference>
<dbReference type="SUPFAM" id="SSF50729">
    <property type="entry name" value="PH domain-like"/>
    <property type="match status" value="1"/>
</dbReference>
<keyword evidence="3" id="KW-1185">Reference proteome</keyword>
<reference evidence="2" key="1">
    <citation type="submission" date="2023-04" db="EMBL/GenBank/DDBJ databases">
        <title>Chromosome-level genome of Chaenocephalus aceratus.</title>
        <authorList>
            <person name="Park H."/>
        </authorList>
    </citation>
    <scope>NUCLEOTIDE SEQUENCE</scope>
    <source>
        <strain evidence="2">DE</strain>
        <tissue evidence="2">Muscle</tissue>
    </source>
</reference>
<dbReference type="InterPro" id="IPR011993">
    <property type="entry name" value="PH-like_dom_sf"/>
</dbReference>
<feature type="domain" description="ARHGAP20 PH" evidence="1">
    <location>
        <begin position="82"/>
        <end position="168"/>
    </location>
</feature>
<dbReference type="AlphaFoldDB" id="A0AAD9BTK3"/>
<evidence type="ECO:0000313" key="2">
    <source>
        <dbReference type="EMBL" id="KAK1889091.1"/>
    </source>
</evidence>
<evidence type="ECO:0000259" key="1">
    <source>
        <dbReference type="Pfam" id="PF22286"/>
    </source>
</evidence>
<accession>A0AAD9BTK3</accession>
<protein>
    <submittedName>
        <fullName evidence="2">Rho GTPase-activating protein 20</fullName>
    </submittedName>
</protein>
<dbReference type="EMBL" id="JASDAP010000017">
    <property type="protein sequence ID" value="KAK1889091.1"/>
    <property type="molecule type" value="Genomic_DNA"/>
</dbReference>